<dbReference type="InterPro" id="IPR036236">
    <property type="entry name" value="Znf_C2H2_sf"/>
</dbReference>
<feature type="binding site" evidence="6">
    <location>
        <position position="63"/>
    </location>
    <ligand>
        <name>Zn(2+)</name>
        <dbReference type="ChEBI" id="CHEBI:29105"/>
    </ligand>
</feature>
<feature type="domain" description="C2H2-type" evidence="8">
    <location>
        <begin position="434"/>
        <end position="461"/>
    </location>
</feature>
<feature type="binding site" evidence="6">
    <location>
        <position position="66"/>
    </location>
    <ligand>
        <name>Zn(2+)</name>
        <dbReference type="ChEBI" id="CHEBI:29105"/>
    </ligand>
</feature>
<feature type="domain" description="C2H2-type" evidence="8">
    <location>
        <begin position="314"/>
        <end position="341"/>
    </location>
</feature>
<dbReference type="InterPro" id="IPR013087">
    <property type="entry name" value="Znf_C2H2_type"/>
</dbReference>
<evidence type="ECO:0000256" key="4">
    <source>
        <dbReference type="ARBA" id="ARBA00022833"/>
    </source>
</evidence>
<feature type="compositionally biased region" description="Polar residues" evidence="7">
    <location>
        <begin position="148"/>
        <end position="158"/>
    </location>
</feature>
<dbReference type="PROSITE" id="PS50157">
    <property type="entry name" value="ZINC_FINGER_C2H2_2"/>
    <property type="match status" value="6"/>
</dbReference>
<dbReference type="PROSITE" id="PS51915">
    <property type="entry name" value="ZAD"/>
    <property type="match status" value="1"/>
</dbReference>
<dbReference type="Pfam" id="PF07776">
    <property type="entry name" value="zf-AD"/>
    <property type="match status" value="1"/>
</dbReference>
<dbReference type="Pfam" id="PF00096">
    <property type="entry name" value="zf-C2H2"/>
    <property type="match status" value="3"/>
</dbReference>
<keyword evidence="2" id="KW-0677">Repeat</keyword>
<feature type="domain" description="ZAD" evidence="9">
    <location>
        <begin position="7"/>
        <end position="90"/>
    </location>
</feature>
<name>A0ABD2C2C3_VESMC</name>
<dbReference type="GO" id="GO:0000981">
    <property type="term" value="F:DNA-binding transcription factor activity, RNA polymerase II-specific"/>
    <property type="evidence" value="ECO:0007669"/>
    <property type="project" value="UniProtKB-ARBA"/>
</dbReference>
<feature type="domain" description="C2H2-type" evidence="8">
    <location>
        <begin position="461"/>
        <end position="490"/>
    </location>
</feature>
<evidence type="ECO:0000256" key="2">
    <source>
        <dbReference type="ARBA" id="ARBA00022737"/>
    </source>
</evidence>
<dbReference type="GO" id="GO:0005634">
    <property type="term" value="C:nucleus"/>
    <property type="evidence" value="ECO:0007669"/>
    <property type="project" value="UniProtKB-ARBA"/>
</dbReference>
<feature type="region of interest" description="Disordered" evidence="7">
    <location>
        <begin position="378"/>
        <end position="402"/>
    </location>
</feature>
<evidence type="ECO:0000256" key="7">
    <source>
        <dbReference type="SAM" id="MobiDB-lite"/>
    </source>
</evidence>
<dbReference type="GO" id="GO:0045944">
    <property type="term" value="P:positive regulation of transcription by RNA polymerase II"/>
    <property type="evidence" value="ECO:0007669"/>
    <property type="project" value="UniProtKB-ARBA"/>
</dbReference>
<accession>A0ABD2C2C3</accession>
<reference evidence="10 11" key="1">
    <citation type="journal article" date="2024" name="Ann. Entomol. Soc. Am.">
        <title>Genomic analyses of the southern and eastern yellowjacket wasps (Hymenoptera: Vespidae) reveal evolutionary signatures of social life.</title>
        <authorList>
            <person name="Catto M.A."/>
            <person name="Caine P.B."/>
            <person name="Orr S.E."/>
            <person name="Hunt B.G."/>
            <person name="Goodisman M.A.D."/>
        </authorList>
    </citation>
    <scope>NUCLEOTIDE SEQUENCE [LARGE SCALE GENOMIC DNA]</scope>
    <source>
        <strain evidence="10">232</strain>
        <tissue evidence="10">Head and thorax</tissue>
    </source>
</reference>
<evidence type="ECO:0000256" key="6">
    <source>
        <dbReference type="PROSITE-ProRule" id="PRU01263"/>
    </source>
</evidence>
<dbReference type="EMBL" id="JAYRBN010000061">
    <property type="protein sequence ID" value="KAL2739144.1"/>
    <property type="molecule type" value="Genomic_DNA"/>
</dbReference>
<dbReference type="GO" id="GO:0008270">
    <property type="term" value="F:zinc ion binding"/>
    <property type="evidence" value="ECO:0007669"/>
    <property type="project" value="UniProtKB-UniRule"/>
</dbReference>
<evidence type="ECO:0000313" key="11">
    <source>
        <dbReference type="Proteomes" id="UP001607303"/>
    </source>
</evidence>
<feature type="compositionally biased region" description="Basic and acidic residues" evidence="7">
    <location>
        <begin position="159"/>
        <end position="170"/>
    </location>
</feature>
<dbReference type="PANTHER" id="PTHR19818">
    <property type="entry name" value="ZINC FINGER PROTEIN ZIC AND GLI"/>
    <property type="match status" value="1"/>
</dbReference>
<keyword evidence="3 5" id="KW-0863">Zinc-finger</keyword>
<evidence type="ECO:0000313" key="10">
    <source>
        <dbReference type="EMBL" id="KAL2739144.1"/>
    </source>
</evidence>
<feature type="domain" description="C2H2-type" evidence="8">
    <location>
        <begin position="283"/>
        <end position="310"/>
    </location>
</feature>
<dbReference type="Gene3D" id="3.30.160.60">
    <property type="entry name" value="Classic Zinc Finger"/>
    <property type="match status" value="3"/>
</dbReference>
<keyword evidence="1 6" id="KW-0479">Metal-binding</keyword>
<evidence type="ECO:0000259" key="9">
    <source>
        <dbReference type="PROSITE" id="PS51915"/>
    </source>
</evidence>
<dbReference type="SMART" id="SM00355">
    <property type="entry name" value="ZnF_C2H2"/>
    <property type="match status" value="6"/>
</dbReference>
<proteinExistence type="predicted"/>
<comment type="caution">
    <text evidence="10">The sequence shown here is derived from an EMBL/GenBank/DDBJ whole genome shotgun (WGS) entry which is preliminary data.</text>
</comment>
<dbReference type="SUPFAM" id="SSF57716">
    <property type="entry name" value="Glucocorticoid receptor-like (DNA-binding domain)"/>
    <property type="match status" value="1"/>
</dbReference>
<dbReference type="Pfam" id="PF13894">
    <property type="entry name" value="zf-C2H2_4"/>
    <property type="match status" value="1"/>
</dbReference>
<evidence type="ECO:0000256" key="1">
    <source>
        <dbReference type="ARBA" id="ARBA00022723"/>
    </source>
</evidence>
<keyword evidence="4 6" id="KW-0862">Zinc</keyword>
<dbReference type="PANTHER" id="PTHR19818:SF139">
    <property type="entry name" value="PAIR-RULE PROTEIN ODD-PAIRED"/>
    <property type="match status" value="1"/>
</dbReference>
<dbReference type="SMART" id="SM00868">
    <property type="entry name" value="zf-AD"/>
    <property type="match status" value="1"/>
</dbReference>
<sequence length="695" mass="79276">MTNRSNYLCRVCLSSSNDNQRIFFTNDSAHETRDKSVHDLSEKIRLCGGIEVFENDGLPEHICIKCISRVNAAHELREQCQRADVKLRELYGKAIKTGNALRYTEVKDQYCQTDKCFAVLTEEADNRSYLRKDLVVCNNDSSPPFLKSSTASVSNEFNDNPKTDNETLPDMDNKFERSIQELSVVKREAYRTRRLTMFKRVTSMENLRNHKERQRQYIKKNGNTKHDAAEKDGPINTESACNKVARVSVMDSELNLDCPRCNRRYSSKKSLERHILTHDEKEFKCEKCEKQFFHVDKLLQHGKHHRSNQKSNLVPCKICNKSFRKTDTMVRHLNVHKRVNPKEVFSILKEIRDRRKLENSVQSLEINNRSVVSVQDRKNVEDREALDSGANDPIKSLTKQVSSDAEEKIDNFYTSSSDSNSDNKSDSLDKVPLYRCKHCNKCYSAERSLQRHLLIHDEKKFVCNVCNMKFFRQDRLKSHRDRYGHDEDKDCSIPQKPPDDKSAIKLINSWIREELDSDNEGKGFPCEICGKSYDTKKSLLKHQTNTHDVQEENCISCNYGQPQGNVCASTPVVAPIISTLPQSHLSNIGGTLSSQANKTYMESVQRMNAHAAAAAAAAVVGSSSLHVHPSPDIPDVASAVRNIAIIGQKIAFPICSFHDGTYIDYMLSAEETLTAHFITEVNQRHNVLLLLNIIP</sequence>
<organism evidence="10 11">
    <name type="scientific">Vespula maculifrons</name>
    <name type="common">Eastern yellow jacket</name>
    <name type="synonym">Wasp</name>
    <dbReference type="NCBI Taxonomy" id="7453"/>
    <lineage>
        <taxon>Eukaryota</taxon>
        <taxon>Metazoa</taxon>
        <taxon>Ecdysozoa</taxon>
        <taxon>Arthropoda</taxon>
        <taxon>Hexapoda</taxon>
        <taxon>Insecta</taxon>
        <taxon>Pterygota</taxon>
        <taxon>Neoptera</taxon>
        <taxon>Endopterygota</taxon>
        <taxon>Hymenoptera</taxon>
        <taxon>Apocrita</taxon>
        <taxon>Aculeata</taxon>
        <taxon>Vespoidea</taxon>
        <taxon>Vespidae</taxon>
        <taxon>Vespinae</taxon>
        <taxon>Vespula</taxon>
    </lineage>
</organism>
<protein>
    <submittedName>
        <fullName evidence="10">Oocyte zinc finger protein XlCOF6-like isoform X1</fullName>
    </submittedName>
</protein>
<feature type="region of interest" description="Disordered" evidence="7">
    <location>
        <begin position="148"/>
        <end position="170"/>
    </location>
</feature>
<feature type="binding site" evidence="6">
    <location>
        <position position="9"/>
    </location>
    <ligand>
        <name>Zn(2+)</name>
        <dbReference type="ChEBI" id="CHEBI:29105"/>
    </ligand>
</feature>
<dbReference type="Gene3D" id="3.40.1800.20">
    <property type="match status" value="1"/>
</dbReference>
<feature type="domain" description="C2H2-type" evidence="8">
    <location>
        <begin position="524"/>
        <end position="552"/>
    </location>
</feature>
<dbReference type="GO" id="GO:0000976">
    <property type="term" value="F:transcription cis-regulatory region binding"/>
    <property type="evidence" value="ECO:0007669"/>
    <property type="project" value="UniProtKB-ARBA"/>
</dbReference>
<dbReference type="InterPro" id="IPR012934">
    <property type="entry name" value="Znf_AD"/>
</dbReference>
<evidence type="ECO:0000256" key="3">
    <source>
        <dbReference type="ARBA" id="ARBA00022771"/>
    </source>
</evidence>
<evidence type="ECO:0000259" key="8">
    <source>
        <dbReference type="PROSITE" id="PS50157"/>
    </source>
</evidence>
<keyword evidence="11" id="KW-1185">Reference proteome</keyword>
<dbReference type="Proteomes" id="UP001607303">
    <property type="component" value="Unassembled WGS sequence"/>
</dbReference>
<gene>
    <name evidence="10" type="ORF">V1477_010533</name>
</gene>
<evidence type="ECO:0000256" key="5">
    <source>
        <dbReference type="PROSITE-ProRule" id="PRU00042"/>
    </source>
</evidence>
<dbReference type="AlphaFoldDB" id="A0ABD2C2C3"/>
<dbReference type="SUPFAM" id="SSF57667">
    <property type="entry name" value="beta-beta-alpha zinc fingers"/>
    <property type="match status" value="3"/>
</dbReference>
<dbReference type="PROSITE" id="PS00028">
    <property type="entry name" value="ZINC_FINGER_C2H2_1"/>
    <property type="match status" value="6"/>
</dbReference>
<feature type="binding site" evidence="6">
    <location>
        <position position="12"/>
    </location>
    <ligand>
        <name>Zn(2+)</name>
        <dbReference type="ChEBI" id="CHEBI:29105"/>
    </ligand>
</feature>
<feature type="domain" description="C2H2-type" evidence="8">
    <location>
        <begin position="256"/>
        <end position="283"/>
    </location>
</feature>
<dbReference type="InterPro" id="IPR050329">
    <property type="entry name" value="GLI_C2H2-zinc-finger"/>
</dbReference>